<dbReference type="VEuPathDB" id="FungiDB:RhiirFUN_000169"/>
<keyword evidence="2" id="KW-1133">Transmembrane helix</keyword>
<gene>
    <name evidence="3" type="ORF">CHRIB12_LOCUS17200</name>
</gene>
<feature type="transmembrane region" description="Helical" evidence="2">
    <location>
        <begin position="83"/>
        <end position="104"/>
    </location>
</feature>
<dbReference type="Proteomes" id="UP000684084">
    <property type="component" value="Unassembled WGS sequence"/>
</dbReference>
<evidence type="ECO:0000256" key="1">
    <source>
        <dbReference type="SAM" id="MobiDB-lite"/>
    </source>
</evidence>
<name>A0A915ZK67_9GLOM</name>
<evidence type="ECO:0000256" key="2">
    <source>
        <dbReference type="SAM" id="Phobius"/>
    </source>
</evidence>
<feature type="region of interest" description="Disordered" evidence="1">
    <location>
        <begin position="1"/>
        <end position="31"/>
    </location>
</feature>
<evidence type="ECO:0000313" key="4">
    <source>
        <dbReference type="Proteomes" id="UP000684084"/>
    </source>
</evidence>
<accession>A0A915ZK67</accession>
<organism evidence="3 4">
    <name type="scientific">Rhizophagus irregularis</name>
    <dbReference type="NCBI Taxonomy" id="588596"/>
    <lineage>
        <taxon>Eukaryota</taxon>
        <taxon>Fungi</taxon>
        <taxon>Fungi incertae sedis</taxon>
        <taxon>Mucoromycota</taxon>
        <taxon>Glomeromycotina</taxon>
        <taxon>Glomeromycetes</taxon>
        <taxon>Glomerales</taxon>
        <taxon>Glomeraceae</taxon>
        <taxon>Rhizophagus</taxon>
    </lineage>
</organism>
<reference evidence="3" key="1">
    <citation type="submission" date="2020-05" db="EMBL/GenBank/DDBJ databases">
        <authorList>
            <person name="Rincon C."/>
            <person name="Sanders R I."/>
            <person name="Robbins C."/>
            <person name="Chaturvedi A."/>
        </authorList>
    </citation>
    <scope>NUCLEOTIDE SEQUENCE</scope>
    <source>
        <strain evidence="3">CHB12</strain>
    </source>
</reference>
<keyword evidence="2" id="KW-0472">Membrane</keyword>
<keyword evidence="2" id="KW-0812">Transmembrane</keyword>
<sequence>MTSTSRRNKRIKYFSRNQHRQKQQQSKQNQNLDNALADAVNNMYISQTNFVPREWYEKLWRDFKNLDRDYGNLNIRFRFGLSLWRVLLIFIMIYCLITLIKFFLNHVL</sequence>
<feature type="compositionally biased region" description="Basic residues" evidence="1">
    <location>
        <begin position="1"/>
        <end position="22"/>
    </location>
</feature>
<dbReference type="OrthoDB" id="2427575at2759"/>
<proteinExistence type="predicted"/>
<evidence type="ECO:0000313" key="3">
    <source>
        <dbReference type="EMBL" id="CAB5380690.1"/>
    </source>
</evidence>
<dbReference type="EMBL" id="CAGKOT010000043">
    <property type="protein sequence ID" value="CAB5380690.1"/>
    <property type="molecule type" value="Genomic_DNA"/>
</dbReference>
<dbReference type="AlphaFoldDB" id="A0A915ZK67"/>
<comment type="caution">
    <text evidence="3">The sequence shown here is derived from an EMBL/GenBank/DDBJ whole genome shotgun (WGS) entry which is preliminary data.</text>
</comment>
<protein>
    <submittedName>
        <fullName evidence="3">Uncharacterized protein</fullName>
    </submittedName>
</protein>